<dbReference type="Gene3D" id="3.10.310.70">
    <property type="match status" value="1"/>
</dbReference>
<dbReference type="PANTHER" id="PTHR22642:SF2">
    <property type="entry name" value="PROTEIN LONG AFTER FAR-RED 3"/>
    <property type="match status" value="1"/>
</dbReference>
<dbReference type="InterPro" id="IPR011059">
    <property type="entry name" value="Metal-dep_hydrolase_composite"/>
</dbReference>
<dbReference type="AlphaFoldDB" id="A0A1A0MRL4"/>
<feature type="domain" description="Amidohydrolase 3" evidence="1">
    <location>
        <begin position="36"/>
        <end position="431"/>
    </location>
</feature>
<dbReference type="PANTHER" id="PTHR22642">
    <property type="entry name" value="IMIDAZOLONEPROPIONASE"/>
    <property type="match status" value="1"/>
</dbReference>
<dbReference type="RefSeq" id="WP_064858872.1">
    <property type="nucleotide sequence ID" value="NZ_LZSF01000121.1"/>
</dbReference>
<dbReference type="OrthoDB" id="3173428at2"/>
<keyword evidence="2" id="KW-0378">Hydrolase</keyword>
<accession>A0A1A0MRL4</accession>
<reference evidence="2 3" key="1">
    <citation type="submission" date="2016-06" db="EMBL/GenBank/DDBJ databases">
        <authorList>
            <person name="Kjaerup R.B."/>
            <person name="Dalgaard T.S."/>
            <person name="Juul-Madsen H.R."/>
        </authorList>
    </citation>
    <scope>NUCLEOTIDE SEQUENCE [LARGE SCALE GENOMIC DNA]</scope>
    <source>
        <strain evidence="2 3">1199456.5</strain>
    </source>
</reference>
<dbReference type="InterPro" id="IPR013108">
    <property type="entry name" value="Amidohydro_3"/>
</dbReference>
<proteinExistence type="predicted"/>
<evidence type="ECO:0000313" key="3">
    <source>
        <dbReference type="Proteomes" id="UP000093962"/>
    </source>
</evidence>
<dbReference type="InterPro" id="IPR032466">
    <property type="entry name" value="Metal_Hydrolase"/>
</dbReference>
<dbReference type="Gene3D" id="3.20.20.140">
    <property type="entry name" value="Metal-dependent hydrolases"/>
    <property type="match status" value="1"/>
</dbReference>
<dbReference type="EMBL" id="LZSF01000121">
    <property type="protein sequence ID" value="OBA87701.1"/>
    <property type="molecule type" value="Genomic_DNA"/>
</dbReference>
<organism evidence="2 3">
    <name type="scientific">Mycolicibacterium mucogenicum</name>
    <name type="common">Mycobacterium mucogenicum</name>
    <dbReference type="NCBI Taxonomy" id="56689"/>
    <lineage>
        <taxon>Bacteria</taxon>
        <taxon>Bacillati</taxon>
        <taxon>Actinomycetota</taxon>
        <taxon>Actinomycetes</taxon>
        <taxon>Mycobacteriales</taxon>
        <taxon>Mycobacteriaceae</taxon>
        <taxon>Mycolicibacterium</taxon>
    </lineage>
</organism>
<evidence type="ECO:0000313" key="2">
    <source>
        <dbReference type="EMBL" id="OBA87701.1"/>
    </source>
</evidence>
<name>A0A1A0MRL4_MYCMU</name>
<evidence type="ECO:0000259" key="1">
    <source>
        <dbReference type="Pfam" id="PF07969"/>
    </source>
</evidence>
<dbReference type="GO" id="GO:0016810">
    <property type="term" value="F:hydrolase activity, acting on carbon-nitrogen (but not peptide) bonds"/>
    <property type="evidence" value="ECO:0007669"/>
    <property type="project" value="InterPro"/>
</dbReference>
<dbReference type="SUPFAM" id="SSF51556">
    <property type="entry name" value="Metallo-dependent hydrolases"/>
    <property type="match status" value="1"/>
</dbReference>
<comment type="caution">
    <text evidence="2">The sequence shown here is derived from an EMBL/GenBank/DDBJ whole genome shotgun (WGS) entry which is preliminary data.</text>
</comment>
<protein>
    <submittedName>
        <fullName evidence="2">Amidohydrolase</fullName>
    </submittedName>
</protein>
<dbReference type="SUPFAM" id="SSF51338">
    <property type="entry name" value="Composite domain of metallo-dependent hydrolases"/>
    <property type="match status" value="1"/>
</dbReference>
<dbReference type="Pfam" id="PF07969">
    <property type="entry name" value="Amidohydro_3"/>
    <property type="match status" value="1"/>
</dbReference>
<gene>
    <name evidence="2" type="ORF">A5642_19095</name>
</gene>
<sequence length="434" mass="45840">MLIQRAALLDGRTVDIRLGRRVEAMADGLQPMAGEDVLDAAGGTVIPGLHDHHVHLRSAAAALTSVRVGPGEVRSRDALRTVLARADVGVDGWIRAVGYHEAVAGPLDRAVLDEVSPNVPVRVQHRSGVLWTLNSAGLAAVRLPDHPDGRLRSADPGWTHALQRNDAGLGEISRRLSAFGVTGVTDATPDLTAEDVLDFAEARRHGELCQRVEVLAPAKRILHDDDLDLDALADWITARHREGGIVALHCVTAMQLVVAIAALRQAGSRAGDRIEHGAVIADDCLADLRELGVLVVTQPNFVAERGEQYLTDVPADEHCQLWRVASLCGAQIPVALSTDMPFGDADPWAAMRAAVHRSTPSGSVLGAKESIDAATALAMFLGAPEQPHVPRQLTVGMPADVCLLAAPPRDVLATLDASLVAATVYDGAVVYGAG</sequence>
<dbReference type="Proteomes" id="UP000093962">
    <property type="component" value="Unassembled WGS sequence"/>
</dbReference>
<dbReference type="Gene3D" id="2.30.40.10">
    <property type="entry name" value="Urease, subunit C, domain 1"/>
    <property type="match status" value="1"/>
</dbReference>